<reference evidence="2 3" key="1">
    <citation type="submission" date="2017-09" db="EMBL/GenBank/DDBJ databases">
        <title>A multilocus sequence analysis scheme for characterization of bacteria in the genus Thioclava.</title>
        <authorList>
            <person name="Liu Y."/>
            <person name="Shao Z."/>
        </authorList>
    </citation>
    <scope>NUCLEOTIDE SEQUENCE [LARGE SCALE GENOMIC DNA]</scope>
    <source>
        <strain evidence="2 3">CAU 1312</strain>
    </source>
</reference>
<organism evidence="2 3">
    <name type="scientific">Pseudothioclava arenosa</name>
    <dbReference type="NCBI Taxonomy" id="1795308"/>
    <lineage>
        <taxon>Bacteria</taxon>
        <taxon>Pseudomonadati</taxon>
        <taxon>Pseudomonadota</taxon>
        <taxon>Alphaproteobacteria</taxon>
        <taxon>Rhodobacterales</taxon>
        <taxon>Paracoccaceae</taxon>
        <taxon>Pseudothioclava</taxon>
    </lineage>
</organism>
<comment type="caution">
    <text evidence="2">The sequence shown here is derived from an EMBL/GenBank/DDBJ whole genome shotgun (WGS) entry which is preliminary data.</text>
</comment>
<dbReference type="EMBL" id="NTJD01000010">
    <property type="protein sequence ID" value="PCD75737.1"/>
    <property type="molecule type" value="Genomic_DNA"/>
</dbReference>
<evidence type="ECO:0000313" key="3">
    <source>
        <dbReference type="Proteomes" id="UP000243507"/>
    </source>
</evidence>
<proteinExistence type="predicted"/>
<evidence type="ECO:0000313" key="2">
    <source>
        <dbReference type="EMBL" id="PCD75737.1"/>
    </source>
</evidence>
<dbReference type="Proteomes" id="UP000243507">
    <property type="component" value="Unassembled WGS sequence"/>
</dbReference>
<name>A0A2A4CMP5_9RHOB</name>
<accession>A0A2A4CMP5</accession>
<feature type="region of interest" description="Disordered" evidence="1">
    <location>
        <begin position="1"/>
        <end position="62"/>
    </location>
</feature>
<sequence>MSAKITNLTQFRKQKARAEKRAAGDANAAKFGRSKAQRATEQAEAEKARRHLDQHRREGDDA</sequence>
<dbReference type="OrthoDB" id="7874415at2"/>
<dbReference type="InterPro" id="IPR025227">
    <property type="entry name" value="DUF4169"/>
</dbReference>
<protein>
    <submittedName>
        <fullName evidence="2">DUF4169 domain-containing protein</fullName>
    </submittedName>
</protein>
<feature type="compositionally biased region" description="Polar residues" evidence="1">
    <location>
        <begin position="1"/>
        <end position="11"/>
    </location>
</feature>
<dbReference type="RefSeq" id="WP_096434300.1">
    <property type="nucleotide sequence ID" value="NZ_NTJD01000010.1"/>
</dbReference>
<evidence type="ECO:0000256" key="1">
    <source>
        <dbReference type="SAM" id="MobiDB-lite"/>
    </source>
</evidence>
<keyword evidence="3" id="KW-1185">Reference proteome</keyword>
<dbReference type="AlphaFoldDB" id="A0A2A4CMP5"/>
<gene>
    <name evidence="2" type="ORF">CLN94_12575</name>
</gene>
<dbReference type="Pfam" id="PF13770">
    <property type="entry name" value="DUF4169"/>
    <property type="match status" value="1"/>
</dbReference>